<evidence type="ECO:0000313" key="3">
    <source>
        <dbReference type="Proteomes" id="UP000326396"/>
    </source>
</evidence>
<keyword evidence="1" id="KW-0812">Transmembrane</keyword>
<evidence type="ECO:0000313" key="2">
    <source>
        <dbReference type="EMBL" id="KAD5318110.1"/>
    </source>
</evidence>
<feature type="transmembrane region" description="Helical" evidence="1">
    <location>
        <begin position="15"/>
        <end position="33"/>
    </location>
</feature>
<keyword evidence="3" id="KW-1185">Reference proteome</keyword>
<protein>
    <submittedName>
        <fullName evidence="2">Uncharacterized protein</fullName>
    </submittedName>
</protein>
<sequence>MAAAVVVGGRDGGGGWWSVVTIGVAKVIAGIGWRRRQRFTNKISNYLTSPNAPLRNQLKPWRLRLEAKAFIQNC</sequence>
<dbReference type="AlphaFoldDB" id="A0A5N6NV09"/>
<keyword evidence="1" id="KW-1133">Transmembrane helix</keyword>
<keyword evidence="1" id="KW-0472">Membrane</keyword>
<reference evidence="2 3" key="1">
    <citation type="submission" date="2019-05" db="EMBL/GenBank/DDBJ databases">
        <title>Mikania micrantha, genome provides insights into the molecular mechanism of rapid growth.</title>
        <authorList>
            <person name="Liu B."/>
        </authorList>
    </citation>
    <scope>NUCLEOTIDE SEQUENCE [LARGE SCALE GENOMIC DNA]</scope>
    <source>
        <strain evidence="2">NLD-2019</strain>
        <tissue evidence="2">Leaf</tissue>
    </source>
</reference>
<accession>A0A5N6NV09</accession>
<evidence type="ECO:0000256" key="1">
    <source>
        <dbReference type="SAM" id="Phobius"/>
    </source>
</evidence>
<organism evidence="2 3">
    <name type="scientific">Mikania micrantha</name>
    <name type="common">bitter vine</name>
    <dbReference type="NCBI Taxonomy" id="192012"/>
    <lineage>
        <taxon>Eukaryota</taxon>
        <taxon>Viridiplantae</taxon>
        <taxon>Streptophyta</taxon>
        <taxon>Embryophyta</taxon>
        <taxon>Tracheophyta</taxon>
        <taxon>Spermatophyta</taxon>
        <taxon>Magnoliopsida</taxon>
        <taxon>eudicotyledons</taxon>
        <taxon>Gunneridae</taxon>
        <taxon>Pentapetalae</taxon>
        <taxon>asterids</taxon>
        <taxon>campanulids</taxon>
        <taxon>Asterales</taxon>
        <taxon>Asteraceae</taxon>
        <taxon>Asteroideae</taxon>
        <taxon>Heliantheae alliance</taxon>
        <taxon>Eupatorieae</taxon>
        <taxon>Mikania</taxon>
    </lineage>
</organism>
<comment type="caution">
    <text evidence="2">The sequence shown here is derived from an EMBL/GenBank/DDBJ whole genome shotgun (WGS) entry which is preliminary data.</text>
</comment>
<dbReference type="Proteomes" id="UP000326396">
    <property type="component" value="Linkage Group LG17"/>
</dbReference>
<name>A0A5N6NV09_9ASTR</name>
<proteinExistence type="predicted"/>
<gene>
    <name evidence="2" type="ORF">E3N88_18056</name>
</gene>
<dbReference type="EMBL" id="SZYD01000009">
    <property type="protein sequence ID" value="KAD5318110.1"/>
    <property type="molecule type" value="Genomic_DNA"/>
</dbReference>